<dbReference type="SMR" id="K9Y0B5"/>
<dbReference type="PANTHER" id="PTHR19879:SF9">
    <property type="entry name" value="TRANSCRIPTION INITIATION FACTOR TFIID SUBUNIT 5"/>
    <property type="match status" value="1"/>
</dbReference>
<keyword evidence="4" id="KW-1133">Transmembrane helix</keyword>
<feature type="repeat" description="WD" evidence="3">
    <location>
        <begin position="265"/>
        <end position="299"/>
    </location>
</feature>
<evidence type="ECO:0000259" key="5">
    <source>
        <dbReference type="Pfam" id="PF23389"/>
    </source>
</evidence>
<name>K9Y0B5_STAC7</name>
<dbReference type="SUPFAM" id="SSF50978">
    <property type="entry name" value="WD40 repeat-like"/>
    <property type="match status" value="1"/>
</dbReference>
<dbReference type="PROSITE" id="PS50082">
    <property type="entry name" value="WD_REPEATS_2"/>
    <property type="match status" value="5"/>
</dbReference>
<dbReference type="HOGENOM" id="CLU_595672_0_0_3"/>
<evidence type="ECO:0000313" key="7">
    <source>
        <dbReference type="Proteomes" id="UP000010473"/>
    </source>
</evidence>
<keyword evidence="6" id="KW-0614">Plasmid</keyword>
<evidence type="ECO:0000313" key="6">
    <source>
        <dbReference type="EMBL" id="AFZ38270.1"/>
    </source>
</evidence>
<dbReference type="EMBL" id="CP003655">
    <property type="protein sequence ID" value="AFZ38270.1"/>
    <property type="molecule type" value="Genomic_DNA"/>
</dbReference>
<dbReference type="Gene3D" id="2.130.10.10">
    <property type="entry name" value="YVTN repeat-like/Quinoprotein amine dehydrogenase"/>
    <property type="match status" value="3"/>
</dbReference>
<dbReference type="RefSeq" id="WP_015195647.1">
    <property type="nucleotide sequence ID" value="NC_019749.1"/>
</dbReference>
<protein>
    <submittedName>
        <fullName evidence="6">WD40 repeat-containing protein</fullName>
    </submittedName>
</protein>
<dbReference type="CDD" id="cd00200">
    <property type="entry name" value="WD40"/>
    <property type="match status" value="1"/>
</dbReference>
<dbReference type="Proteomes" id="UP000010473">
    <property type="component" value="Plasmid pSTA7437.02"/>
</dbReference>
<reference evidence="7" key="1">
    <citation type="journal article" date="2013" name="Proc. Natl. Acad. Sci. U.S.A.">
        <title>Improving the coverage of the cyanobacterial phylum using diversity-driven genome sequencing.</title>
        <authorList>
            <person name="Shih P.M."/>
            <person name="Wu D."/>
            <person name="Latifi A."/>
            <person name="Axen S.D."/>
            <person name="Fewer D.P."/>
            <person name="Talla E."/>
            <person name="Calteau A."/>
            <person name="Cai F."/>
            <person name="Tandeau de Marsac N."/>
            <person name="Rippka R."/>
            <person name="Herdman M."/>
            <person name="Sivonen K."/>
            <person name="Coursin T."/>
            <person name="Laurent T."/>
            <person name="Goodwin L."/>
            <person name="Nolan M."/>
            <person name="Davenport K.W."/>
            <person name="Han C.S."/>
            <person name="Rubin E.M."/>
            <person name="Eisen J.A."/>
            <person name="Woyke T."/>
            <person name="Gugger M."/>
            <person name="Kerfeld C.A."/>
        </authorList>
    </citation>
    <scope>NUCLEOTIDE SEQUENCE [LARGE SCALE GENOMIC DNA]</scope>
    <source>
        <strain evidence="7">ATCC 29371 / PCC 7437</strain>
        <plasmid evidence="7">Plasmid pSTA7437.02</plasmid>
    </source>
</reference>
<sequence length="459" mass="53280">MPEIELHAQQWLHHQQGAAYLLRGKALSDILTTYIKTSDRLSPLCHEFITACLDERDKQQKLAKRRIRGFWVGGWILALILTGMGLWQGQKMLLDYLLSDIDAIAHWEKSSKADLDWQSQDRLIKDWNKQEFLQEYTERDRLDGITDIEISPDGNFLAYSNTTKKIVLWDRRQSNFEFSEHQFISGHTDWIRDIAFSPDGKIIASASDDRTIKLWNRQGKLLHTLNGHTDWVRRIEFSPDGKILASYSDDRTIRLWNLEGKLLQTFTHSDYIHDLAFTPDGQAIATGNEKGVISFWTLQGKLIRRITAHSADVKDLDFSPNGQMLASAGEDGTIKLWNKDGKLLKTIRDRQLPEDKYTRIKFNRDGQTLVSASESKNVKIWDIHGKRYLCLLTRVTDVKFTPDGNYFFYGGWFRLMGWQSLDKPGIKDDFELLSWKIPLCSREDFAGEKKMTNCDQRYH</sequence>
<keyword evidence="7" id="KW-1185">Reference proteome</keyword>
<dbReference type="Pfam" id="PF23389">
    <property type="entry name" value="Beta-prop_WDR19_1st"/>
    <property type="match status" value="1"/>
</dbReference>
<dbReference type="PATRIC" id="fig|111780.3.peg.4999"/>
<keyword evidence="2" id="KW-0677">Repeat</keyword>
<accession>K9Y0B5</accession>
<feature type="domain" description="WDR19 first beta-propeller" evidence="5">
    <location>
        <begin position="198"/>
        <end position="364"/>
    </location>
</feature>
<dbReference type="InterPro" id="IPR057855">
    <property type="entry name" value="Beta-prop_WDR19_1st"/>
</dbReference>
<dbReference type="InterPro" id="IPR020472">
    <property type="entry name" value="WD40_PAC1"/>
</dbReference>
<proteinExistence type="predicted"/>
<dbReference type="OrthoDB" id="422888at2"/>
<feature type="repeat" description="WD" evidence="3">
    <location>
        <begin position="306"/>
        <end position="338"/>
    </location>
</feature>
<evidence type="ECO:0000256" key="2">
    <source>
        <dbReference type="ARBA" id="ARBA00022737"/>
    </source>
</evidence>
<geneLocation type="plasmid" evidence="6 7">
    <name>pSTA7437.02</name>
</geneLocation>
<organism evidence="6 7">
    <name type="scientific">Stanieria cyanosphaera (strain ATCC 29371 / PCC 7437)</name>
    <dbReference type="NCBI Taxonomy" id="111780"/>
    <lineage>
        <taxon>Bacteria</taxon>
        <taxon>Bacillati</taxon>
        <taxon>Cyanobacteriota</taxon>
        <taxon>Cyanophyceae</taxon>
        <taxon>Pleurocapsales</taxon>
        <taxon>Dermocarpellaceae</taxon>
        <taxon>Stanieria</taxon>
    </lineage>
</organism>
<dbReference type="InterPro" id="IPR001680">
    <property type="entry name" value="WD40_rpt"/>
</dbReference>
<keyword evidence="4" id="KW-0472">Membrane</keyword>
<dbReference type="InterPro" id="IPR036322">
    <property type="entry name" value="WD40_repeat_dom_sf"/>
</dbReference>
<evidence type="ECO:0000256" key="3">
    <source>
        <dbReference type="PROSITE-ProRule" id="PRU00221"/>
    </source>
</evidence>
<dbReference type="InterPro" id="IPR015943">
    <property type="entry name" value="WD40/YVTN_repeat-like_dom_sf"/>
</dbReference>
<evidence type="ECO:0000256" key="1">
    <source>
        <dbReference type="ARBA" id="ARBA00022574"/>
    </source>
</evidence>
<dbReference type="PRINTS" id="PR00320">
    <property type="entry name" value="GPROTEINBRPT"/>
</dbReference>
<keyword evidence="1 3" id="KW-0853">WD repeat</keyword>
<feature type="repeat" description="WD" evidence="3">
    <location>
        <begin position="225"/>
        <end position="259"/>
    </location>
</feature>
<dbReference type="KEGG" id="scs:Sta7437_4837"/>
<feature type="repeat" description="WD" evidence="3">
    <location>
        <begin position="360"/>
        <end position="383"/>
    </location>
</feature>
<gene>
    <name evidence="6" type="ordered locus">Sta7437_4837</name>
</gene>
<keyword evidence="4" id="KW-0812">Transmembrane</keyword>
<dbReference type="PANTHER" id="PTHR19879">
    <property type="entry name" value="TRANSCRIPTION INITIATION FACTOR TFIID"/>
    <property type="match status" value="1"/>
</dbReference>
<dbReference type="SMART" id="SM00320">
    <property type="entry name" value="WD40"/>
    <property type="match status" value="7"/>
</dbReference>
<feature type="transmembrane region" description="Helical" evidence="4">
    <location>
        <begin position="69"/>
        <end position="87"/>
    </location>
</feature>
<feature type="repeat" description="WD" evidence="3">
    <location>
        <begin position="184"/>
        <end position="216"/>
    </location>
</feature>
<evidence type="ECO:0000256" key="4">
    <source>
        <dbReference type="SAM" id="Phobius"/>
    </source>
</evidence>
<dbReference type="AlphaFoldDB" id="K9Y0B5"/>
<dbReference type="PROSITE" id="PS50294">
    <property type="entry name" value="WD_REPEATS_REGION"/>
    <property type="match status" value="4"/>
</dbReference>